<keyword evidence="3 12" id="KW-0813">Transport</keyword>
<feature type="transmembrane region" description="Helical" evidence="12">
    <location>
        <begin position="50"/>
        <end position="74"/>
    </location>
</feature>
<evidence type="ECO:0000256" key="2">
    <source>
        <dbReference type="ARBA" id="ARBA00007019"/>
    </source>
</evidence>
<evidence type="ECO:0000256" key="10">
    <source>
        <dbReference type="ARBA" id="ARBA00023065"/>
    </source>
</evidence>
<dbReference type="Pfam" id="PF22776">
    <property type="entry name" value="K_trans_C"/>
    <property type="match status" value="1"/>
</dbReference>
<protein>
    <recommendedName>
        <fullName evidence="12">Probable potassium transport system protein Kup</fullName>
    </recommendedName>
</protein>
<evidence type="ECO:0000256" key="12">
    <source>
        <dbReference type="HAMAP-Rule" id="MF_01522"/>
    </source>
</evidence>
<dbReference type="HAMAP" id="MF_01522">
    <property type="entry name" value="Kup"/>
    <property type="match status" value="1"/>
</dbReference>
<feature type="transmembrane region" description="Helical" evidence="12">
    <location>
        <begin position="108"/>
        <end position="132"/>
    </location>
</feature>
<comment type="catalytic activity">
    <reaction evidence="12">
        <text>K(+)(in) + H(+)(in) = K(+)(out) + H(+)(out)</text>
        <dbReference type="Rhea" id="RHEA:28490"/>
        <dbReference type="ChEBI" id="CHEBI:15378"/>
        <dbReference type="ChEBI" id="CHEBI:29103"/>
    </reaction>
</comment>
<feature type="transmembrane region" description="Helical" evidence="12">
    <location>
        <begin position="290"/>
        <end position="322"/>
    </location>
</feature>
<comment type="subcellular location">
    <subcellularLocation>
        <location evidence="12">Cell membrane</location>
        <topology evidence="12">Multi-pass membrane protein</topology>
    </subcellularLocation>
    <subcellularLocation>
        <location evidence="1">Membrane</location>
        <topology evidence="1">Multi-pass membrane protein</topology>
    </subcellularLocation>
</comment>
<organism evidence="15 16">
    <name type="scientific">Pseudodesulfovibrio cashew</name>
    <dbReference type="NCBI Taxonomy" id="2678688"/>
    <lineage>
        <taxon>Bacteria</taxon>
        <taxon>Pseudomonadati</taxon>
        <taxon>Thermodesulfobacteriota</taxon>
        <taxon>Desulfovibrionia</taxon>
        <taxon>Desulfovibrionales</taxon>
        <taxon>Desulfovibrionaceae</taxon>
    </lineage>
</organism>
<accession>A0A6I6JFU6</accession>
<evidence type="ECO:0000256" key="11">
    <source>
        <dbReference type="ARBA" id="ARBA00023136"/>
    </source>
</evidence>
<dbReference type="GO" id="GO:0015293">
    <property type="term" value="F:symporter activity"/>
    <property type="evidence" value="ECO:0007669"/>
    <property type="project" value="UniProtKB-UniRule"/>
</dbReference>
<evidence type="ECO:0000259" key="13">
    <source>
        <dbReference type="Pfam" id="PF02705"/>
    </source>
</evidence>
<keyword evidence="9 12" id="KW-1133">Transmembrane helix</keyword>
<feature type="transmembrane region" description="Helical" evidence="12">
    <location>
        <begin position="218"/>
        <end position="239"/>
    </location>
</feature>
<dbReference type="GO" id="GO:0005886">
    <property type="term" value="C:plasma membrane"/>
    <property type="evidence" value="ECO:0007669"/>
    <property type="project" value="UniProtKB-SubCell"/>
</dbReference>
<comment type="function">
    <text evidence="12">Transport of potassium into the cell. Likely operates as a K(+):H(+) symporter.</text>
</comment>
<keyword evidence="8 12" id="KW-0630">Potassium</keyword>
<feature type="transmembrane region" description="Helical" evidence="12">
    <location>
        <begin position="175"/>
        <end position="195"/>
    </location>
</feature>
<evidence type="ECO:0000256" key="5">
    <source>
        <dbReference type="ARBA" id="ARBA00022538"/>
    </source>
</evidence>
<keyword evidence="7 12" id="KW-0769">Symport</keyword>
<dbReference type="InterPro" id="IPR053952">
    <property type="entry name" value="K_trans_C"/>
</dbReference>
<feature type="transmembrane region" description="Helical" evidence="12">
    <location>
        <begin position="425"/>
        <end position="446"/>
    </location>
</feature>
<evidence type="ECO:0000256" key="9">
    <source>
        <dbReference type="ARBA" id="ARBA00022989"/>
    </source>
</evidence>
<keyword evidence="5 12" id="KW-0633">Potassium transport</keyword>
<evidence type="ECO:0000256" key="8">
    <source>
        <dbReference type="ARBA" id="ARBA00022958"/>
    </source>
</evidence>
<dbReference type="Pfam" id="PF02705">
    <property type="entry name" value="K_trans"/>
    <property type="match status" value="1"/>
</dbReference>
<dbReference type="PANTHER" id="PTHR30540">
    <property type="entry name" value="OSMOTIC STRESS POTASSIUM TRANSPORTER"/>
    <property type="match status" value="1"/>
</dbReference>
<evidence type="ECO:0000256" key="4">
    <source>
        <dbReference type="ARBA" id="ARBA00022475"/>
    </source>
</evidence>
<dbReference type="Proteomes" id="UP000428328">
    <property type="component" value="Chromosome"/>
</dbReference>
<feature type="transmembrane region" description="Helical" evidence="12">
    <location>
        <begin position="251"/>
        <end position="270"/>
    </location>
</feature>
<evidence type="ECO:0000259" key="14">
    <source>
        <dbReference type="Pfam" id="PF22776"/>
    </source>
</evidence>
<evidence type="ECO:0000313" key="15">
    <source>
        <dbReference type="EMBL" id="QGY41705.1"/>
    </source>
</evidence>
<dbReference type="GO" id="GO:0015079">
    <property type="term" value="F:potassium ion transmembrane transporter activity"/>
    <property type="evidence" value="ECO:0007669"/>
    <property type="project" value="UniProtKB-UniRule"/>
</dbReference>
<feature type="transmembrane region" description="Helical" evidence="12">
    <location>
        <begin position="144"/>
        <end position="163"/>
    </location>
</feature>
<dbReference type="InterPro" id="IPR053951">
    <property type="entry name" value="K_trans_N"/>
</dbReference>
<sequence length="628" mass="68632">MDSTADNPSGRRLAALSLAALGIVFGDIGTSPLYALRECFHGEYGIAVTPANVLGVLSLIFWALLLIVTIKYLLFILRADSHGEGGVLVLTSLVKAGGADRSAVGRTLVALGLFAACLLYGDGMITPAISVLSAVEGLGHIEPAFQPHIISVTLAILTGLFLIQKHGTARVGTLFGPVILVWMIALAGLGLSQILRTPQVIKAFSPWYGLAFLLDNRLHGFVVLGAVFLVATGAEAVYADMGHFGRRPIRLTWFGLVLPCLVLNYFGQGAHLLNHPADAYHPFYAIVPSWALIPMVALATMATIIASQAVITGAFSLTSQAIQLGYLPRLRVRHTSVSHRGQIYVAPVNWLLMACTIGLVFGFQSSSKLAAAYGVAVTATMLITTTLFFVILRQHWRWSLAAAATLTSLFFAVDLSFFAANMTKIFHGAWFPLAVGLTFFTVMITWRRGSEILAVKSRKLTSSVNDFLARIGEERPERIKGQAFFLTRSRDIVPVALLQNLRHNRILHAEVFLLHIRTEEVPRVPNFEKIEVERLGSGICRIVARFGFMEQPDIDIIFSLCKGQGLDVDLDRASFFLGREKLTVGENPAMGRWRSNLFLFLSRNAMDAVGFFRIPSDKVIEVGARLEL</sequence>
<keyword evidence="4 12" id="KW-1003">Cell membrane</keyword>
<evidence type="ECO:0000313" key="16">
    <source>
        <dbReference type="Proteomes" id="UP000428328"/>
    </source>
</evidence>
<reference evidence="15 16" key="1">
    <citation type="submission" date="2019-11" db="EMBL/GenBank/DDBJ databases">
        <authorList>
            <person name="Zheng R.K."/>
            <person name="Sun C.M."/>
        </authorList>
    </citation>
    <scope>NUCLEOTIDE SEQUENCE [LARGE SCALE GENOMIC DNA]</scope>
    <source>
        <strain evidence="15 16">SRB007</strain>
    </source>
</reference>
<evidence type="ECO:0000256" key="6">
    <source>
        <dbReference type="ARBA" id="ARBA00022692"/>
    </source>
</evidence>
<dbReference type="InterPro" id="IPR023051">
    <property type="entry name" value="Kup"/>
</dbReference>
<comment type="similarity">
    <text evidence="2 12">Belongs to the HAK/KUP transporter (TC 2.A.72) family.</text>
</comment>
<feature type="transmembrane region" description="Helical" evidence="12">
    <location>
        <begin position="370"/>
        <end position="391"/>
    </location>
</feature>
<proteinExistence type="inferred from homology"/>
<keyword evidence="10 12" id="KW-0406">Ion transport</keyword>
<evidence type="ECO:0000256" key="7">
    <source>
        <dbReference type="ARBA" id="ARBA00022847"/>
    </source>
</evidence>
<gene>
    <name evidence="15" type="primary">trkD</name>
    <name evidence="12" type="synonym">kup</name>
    <name evidence="15" type="ORF">GM415_16765</name>
</gene>
<keyword evidence="11 12" id="KW-0472">Membrane</keyword>
<evidence type="ECO:0000256" key="1">
    <source>
        <dbReference type="ARBA" id="ARBA00004141"/>
    </source>
</evidence>
<name>A0A6I6JFU6_9BACT</name>
<dbReference type="KEGG" id="psel:GM415_16765"/>
<evidence type="ECO:0000256" key="3">
    <source>
        <dbReference type="ARBA" id="ARBA00022448"/>
    </source>
</evidence>
<dbReference type="RefSeq" id="WP_158950211.1">
    <property type="nucleotide sequence ID" value="NZ_CP046400.1"/>
</dbReference>
<dbReference type="AlphaFoldDB" id="A0A6I6JFU6"/>
<feature type="transmembrane region" description="Helical" evidence="12">
    <location>
        <begin position="398"/>
        <end position="419"/>
    </location>
</feature>
<feature type="domain" description="K+ potassium transporter C-terminal" evidence="14">
    <location>
        <begin position="481"/>
        <end position="628"/>
    </location>
</feature>
<keyword evidence="6 12" id="KW-0812">Transmembrane</keyword>
<keyword evidence="16" id="KW-1185">Reference proteome</keyword>
<dbReference type="EMBL" id="CP046400">
    <property type="protein sequence ID" value="QGY41705.1"/>
    <property type="molecule type" value="Genomic_DNA"/>
</dbReference>
<feature type="domain" description="K+ potassium transporter integral membrane" evidence="13">
    <location>
        <begin position="17"/>
        <end position="468"/>
    </location>
</feature>
<dbReference type="InterPro" id="IPR003855">
    <property type="entry name" value="K+_transporter"/>
</dbReference>
<dbReference type="PANTHER" id="PTHR30540:SF79">
    <property type="entry name" value="LOW AFFINITY POTASSIUM TRANSPORT SYSTEM PROTEIN KUP"/>
    <property type="match status" value="1"/>
</dbReference>
<feature type="transmembrane region" description="Helical" evidence="12">
    <location>
        <begin position="343"/>
        <end position="364"/>
    </location>
</feature>